<dbReference type="Gene3D" id="1.10.760.10">
    <property type="entry name" value="Cytochrome c-like domain"/>
    <property type="match status" value="2"/>
</dbReference>
<dbReference type="GO" id="GO:0004130">
    <property type="term" value="F:cytochrome-c peroxidase activity"/>
    <property type="evidence" value="ECO:0007669"/>
    <property type="project" value="TreeGrafter"/>
</dbReference>
<evidence type="ECO:0000313" key="9">
    <source>
        <dbReference type="EMBL" id="KGO79187.1"/>
    </source>
</evidence>
<keyword evidence="4" id="KW-0732">Signal</keyword>
<evidence type="ECO:0000256" key="3">
    <source>
        <dbReference type="ARBA" id="ARBA00022723"/>
    </source>
</evidence>
<evidence type="ECO:0000256" key="4">
    <source>
        <dbReference type="ARBA" id="ARBA00022729"/>
    </source>
</evidence>
<dbReference type="PANTHER" id="PTHR30600">
    <property type="entry name" value="CYTOCHROME C PEROXIDASE-RELATED"/>
    <property type="match status" value="1"/>
</dbReference>
<evidence type="ECO:0000256" key="1">
    <source>
        <dbReference type="ARBA" id="ARBA00004196"/>
    </source>
</evidence>
<evidence type="ECO:0000256" key="2">
    <source>
        <dbReference type="ARBA" id="ARBA00022617"/>
    </source>
</evidence>
<protein>
    <recommendedName>
        <fullName evidence="8">Cytochrome c domain-containing protein</fullName>
    </recommendedName>
</protein>
<dbReference type="InterPro" id="IPR051395">
    <property type="entry name" value="Cytochrome_c_Peroxidase/MauG"/>
</dbReference>
<comment type="subcellular location">
    <subcellularLocation>
        <location evidence="1">Cell envelope</location>
    </subcellularLocation>
</comment>
<dbReference type="InterPro" id="IPR036909">
    <property type="entry name" value="Cyt_c-like_dom_sf"/>
</dbReference>
<dbReference type="GO" id="GO:0046872">
    <property type="term" value="F:metal ion binding"/>
    <property type="evidence" value="ECO:0007669"/>
    <property type="project" value="UniProtKB-KW"/>
</dbReference>
<reference evidence="9 10" key="1">
    <citation type="submission" date="2013-09" db="EMBL/GenBank/DDBJ databases">
        <authorList>
            <person name="Zeng Z."/>
            <person name="Chen C."/>
        </authorList>
    </citation>
    <scope>NUCLEOTIDE SEQUENCE [LARGE SCALE GENOMIC DNA]</scope>
    <source>
        <strain evidence="9 10">F44-8</strain>
    </source>
</reference>
<evidence type="ECO:0000256" key="5">
    <source>
        <dbReference type="ARBA" id="ARBA00023002"/>
    </source>
</evidence>
<dbReference type="Proteomes" id="UP000030129">
    <property type="component" value="Unassembled WGS sequence"/>
</dbReference>
<keyword evidence="10" id="KW-1185">Reference proteome</keyword>
<dbReference type="Gene3D" id="1.20.1420.20">
    <property type="entry name" value="M75 peptidase, HXXE motif"/>
    <property type="match status" value="1"/>
</dbReference>
<dbReference type="PANTHER" id="PTHR30600:SF10">
    <property type="entry name" value="BLL6722 PROTEIN"/>
    <property type="match status" value="1"/>
</dbReference>
<dbReference type="InterPro" id="IPR004852">
    <property type="entry name" value="Di-haem_cyt_c_peroxidsae"/>
</dbReference>
<sequence>MNTKYKRFLPLLILAVFVLPFNLQYTSGDYYASEFRDIIITSVDNFNTQLNTLEYTASLYRRGGASVKEMREQLTATRNSFKECEYILEFYYPEHVKAYINGAPLLHPDPLPIDDKVDENYYGMSPAAYKNSMPLDNLEAGHYKTVPTILEPAGLQVLDELLFLDDKPDSDKVYKLAKGVRDSYQVLVTAIKRRAFYYDFEVLEACRLEVVRIMARGITGFDTPGSLNAMEEAACSLQGIEQALQPLLLKTNEGLRNEIEQLFEESISILKKSRSFENFDRLTFIKNYINPLYGKLHEMQTALGIKTDAEMKSYTPSWNAYSDNIFSEDFLNPYYYSLLKKEDDSEELRKLGKQLFYDTRLSKNDKMSCATCHKPELAFTDGYKTSMASLEGKNVLRNSPTLVNSVYADRYFYDLRAYDLEEQAEHVVENHMEFNTSFEEIVSKLNSYPEYKEQFNTVFKNSGTVNRYQFSSALASFVLSLRSFKSDFDLYMQGEKDNLPKDVKAGFNLFMGKAGCATCHYPPTFSGLVPPLFTENESEILGVLKHPDTLMIDTDSGRISNGVIDDNQEIYRNSFKTVTVRNVKLTAPYFHNGAYETLDQVIAFYNEGGASGKGLDYELPYQTLPPDKLELSKKEIKQLIAFLESLTDNPTSFKK</sequence>
<dbReference type="InterPro" id="IPR009056">
    <property type="entry name" value="Cyt_c-like_dom"/>
</dbReference>
<gene>
    <name evidence="9" type="ORF">Q763_15035</name>
</gene>
<dbReference type="STRING" id="1406840.Q763_15035"/>
<name>A0A0A2LGB4_9FLAO</name>
<evidence type="ECO:0000256" key="7">
    <source>
        <dbReference type="PROSITE-ProRule" id="PRU00433"/>
    </source>
</evidence>
<keyword evidence="6 7" id="KW-0408">Iron</keyword>
<dbReference type="GO" id="GO:0020037">
    <property type="term" value="F:heme binding"/>
    <property type="evidence" value="ECO:0007669"/>
    <property type="project" value="InterPro"/>
</dbReference>
<dbReference type="AlphaFoldDB" id="A0A0A2LGB4"/>
<dbReference type="eggNOG" id="COG1858">
    <property type="taxonomic scope" value="Bacteria"/>
</dbReference>
<comment type="caution">
    <text evidence="9">The sequence shown here is derived from an EMBL/GenBank/DDBJ whole genome shotgun (WGS) entry which is preliminary data.</text>
</comment>
<evidence type="ECO:0000256" key="6">
    <source>
        <dbReference type="ARBA" id="ARBA00023004"/>
    </source>
</evidence>
<proteinExistence type="predicted"/>
<organism evidence="9 10">
    <name type="scientific">Flavobacterium beibuense F44-8</name>
    <dbReference type="NCBI Taxonomy" id="1406840"/>
    <lineage>
        <taxon>Bacteria</taxon>
        <taxon>Pseudomonadati</taxon>
        <taxon>Bacteroidota</taxon>
        <taxon>Flavobacteriia</taxon>
        <taxon>Flavobacteriales</taxon>
        <taxon>Flavobacteriaceae</taxon>
        <taxon>Flavobacterium</taxon>
    </lineage>
</organism>
<dbReference type="InterPro" id="IPR038352">
    <property type="entry name" value="Imelysin_sf"/>
</dbReference>
<evidence type="ECO:0000259" key="8">
    <source>
        <dbReference type="PROSITE" id="PS51007"/>
    </source>
</evidence>
<keyword evidence="3 7" id="KW-0479">Metal-binding</keyword>
<dbReference type="GO" id="GO:0009055">
    <property type="term" value="F:electron transfer activity"/>
    <property type="evidence" value="ECO:0007669"/>
    <property type="project" value="InterPro"/>
</dbReference>
<keyword evidence="5" id="KW-0560">Oxidoreductase</keyword>
<dbReference type="SUPFAM" id="SSF46626">
    <property type="entry name" value="Cytochrome c"/>
    <property type="match status" value="2"/>
</dbReference>
<keyword evidence="2 7" id="KW-0349">Heme</keyword>
<accession>A0A0A2LGB4</accession>
<feature type="domain" description="Cytochrome c" evidence="8">
    <location>
        <begin position="501"/>
        <end position="647"/>
    </location>
</feature>
<dbReference type="EMBL" id="JRLV01000020">
    <property type="protein sequence ID" value="KGO79187.1"/>
    <property type="molecule type" value="Genomic_DNA"/>
</dbReference>
<dbReference type="GO" id="GO:0030313">
    <property type="term" value="C:cell envelope"/>
    <property type="evidence" value="ECO:0007669"/>
    <property type="project" value="UniProtKB-SubCell"/>
</dbReference>
<dbReference type="RefSeq" id="WP_035135679.1">
    <property type="nucleotide sequence ID" value="NZ_JRLV01000020.1"/>
</dbReference>
<dbReference type="Pfam" id="PF03150">
    <property type="entry name" value="CCP_MauG"/>
    <property type="match status" value="1"/>
</dbReference>
<evidence type="ECO:0000313" key="10">
    <source>
        <dbReference type="Proteomes" id="UP000030129"/>
    </source>
</evidence>
<dbReference type="PROSITE" id="PS51007">
    <property type="entry name" value="CYTC"/>
    <property type="match status" value="1"/>
</dbReference>